<dbReference type="InterPro" id="IPR052355">
    <property type="entry name" value="CENP-V-like"/>
</dbReference>
<gene>
    <name evidence="5" type="ORF">LY89DRAFT_714508</name>
</gene>
<dbReference type="Gene3D" id="2.170.150.70">
    <property type="match status" value="1"/>
</dbReference>
<dbReference type="RefSeq" id="XP_018077132.1">
    <property type="nucleotide sequence ID" value="XM_018218136.1"/>
</dbReference>
<accession>A0A194XSS1</accession>
<dbReference type="KEGG" id="psco:LY89DRAFT_714508"/>
<evidence type="ECO:0000313" key="5">
    <source>
        <dbReference type="EMBL" id="KUJ22777.1"/>
    </source>
</evidence>
<dbReference type="GeneID" id="28827862"/>
<reference evidence="5 6" key="1">
    <citation type="submission" date="2015-10" db="EMBL/GenBank/DDBJ databases">
        <title>Full genome of DAOMC 229536 Phialocephala scopiformis, a fungal endophyte of spruce producing the potent anti-insectan compound rugulosin.</title>
        <authorList>
            <consortium name="DOE Joint Genome Institute"/>
            <person name="Walker A.K."/>
            <person name="Frasz S.L."/>
            <person name="Seifert K.A."/>
            <person name="Miller J.D."/>
            <person name="Mondo S.J."/>
            <person name="Labutti K."/>
            <person name="Lipzen A."/>
            <person name="Dockter R."/>
            <person name="Kennedy M."/>
            <person name="Grigoriev I.V."/>
            <person name="Spatafora J.W."/>
        </authorList>
    </citation>
    <scope>NUCLEOTIDE SEQUENCE [LARGE SCALE GENOMIC DNA]</scope>
    <source>
        <strain evidence="5 6">CBS 120377</strain>
    </source>
</reference>
<dbReference type="GO" id="GO:0016846">
    <property type="term" value="F:carbon-sulfur lyase activity"/>
    <property type="evidence" value="ECO:0007669"/>
    <property type="project" value="InterPro"/>
</dbReference>
<keyword evidence="6" id="KW-1185">Reference proteome</keyword>
<evidence type="ECO:0000259" key="4">
    <source>
        <dbReference type="PROSITE" id="PS51891"/>
    </source>
</evidence>
<dbReference type="InterPro" id="IPR011057">
    <property type="entry name" value="Mss4-like_sf"/>
</dbReference>
<evidence type="ECO:0000256" key="3">
    <source>
        <dbReference type="ARBA" id="ARBA00022833"/>
    </source>
</evidence>
<comment type="similarity">
    <text evidence="1">Belongs to the Gfa family.</text>
</comment>
<dbReference type="Pfam" id="PF04828">
    <property type="entry name" value="GFA"/>
    <property type="match status" value="1"/>
</dbReference>
<dbReference type="InterPro" id="IPR006913">
    <property type="entry name" value="CENP-V/GFA"/>
</dbReference>
<keyword evidence="2" id="KW-0479">Metal-binding</keyword>
<dbReference type="AlphaFoldDB" id="A0A194XSS1"/>
<proteinExistence type="inferred from homology"/>
<organism evidence="5 6">
    <name type="scientific">Mollisia scopiformis</name>
    <name type="common">Conifer needle endophyte fungus</name>
    <name type="synonym">Phialocephala scopiformis</name>
    <dbReference type="NCBI Taxonomy" id="149040"/>
    <lineage>
        <taxon>Eukaryota</taxon>
        <taxon>Fungi</taxon>
        <taxon>Dikarya</taxon>
        <taxon>Ascomycota</taxon>
        <taxon>Pezizomycotina</taxon>
        <taxon>Leotiomycetes</taxon>
        <taxon>Helotiales</taxon>
        <taxon>Mollisiaceae</taxon>
        <taxon>Mollisia</taxon>
    </lineage>
</organism>
<dbReference type="PROSITE" id="PS51891">
    <property type="entry name" value="CENP_V_GFA"/>
    <property type="match status" value="1"/>
</dbReference>
<dbReference type="SUPFAM" id="SSF51316">
    <property type="entry name" value="Mss4-like"/>
    <property type="match status" value="1"/>
</dbReference>
<dbReference type="EMBL" id="KQ947406">
    <property type="protein sequence ID" value="KUJ22777.1"/>
    <property type="molecule type" value="Genomic_DNA"/>
</dbReference>
<feature type="domain" description="CENP-V/GFA" evidence="4">
    <location>
        <begin position="30"/>
        <end position="148"/>
    </location>
</feature>
<sequence length="169" mass="18940">MATPNNARPLDPSIIFGGVEQTSEDERTTHAASCHCGAVQFNVTLKWPFPKYPVNKCSCSICVSTGYLLVYPCHRDVVFIQGYENMASYKFNTKTKAHMFCKTCGTSIGIDFLRAEQGELDPAKHTFGINVRTFKDLDLDALEYTVFDGKKLIPTVDNVLRDKKDQSED</sequence>
<evidence type="ECO:0000313" key="6">
    <source>
        <dbReference type="Proteomes" id="UP000070700"/>
    </source>
</evidence>
<dbReference type="InParanoid" id="A0A194XSS1"/>
<protein>
    <recommendedName>
        <fullName evidence="4">CENP-V/GFA domain-containing protein</fullName>
    </recommendedName>
</protein>
<dbReference type="Proteomes" id="UP000070700">
    <property type="component" value="Unassembled WGS sequence"/>
</dbReference>
<keyword evidence="3" id="KW-0862">Zinc</keyword>
<evidence type="ECO:0000256" key="2">
    <source>
        <dbReference type="ARBA" id="ARBA00022723"/>
    </source>
</evidence>
<dbReference type="PANTHER" id="PTHR28620:SF1">
    <property type="entry name" value="CENP-V_GFA DOMAIN-CONTAINING PROTEIN"/>
    <property type="match status" value="1"/>
</dbReference>
<dbReference type="OrthoDB" id="2993351at2759"/>
<dbReference type="PANTHER" id="PTHR28620">
    <property type="entry name" value="CENTROMERE PROTEIN V"/>
    <property type="match status" value="1"/>
</dbReference>
<name>A0A194XSS1_MOLSC</name>
<evidence type="ECO:0000256" key="1">
    <source>
        <dbReference type="ARBA" id="ARBA00005495"/>
    </source>
</evidence>
<dbReference type="GO" id="GO:0046872">
    <property type="term" value="F:metal ion binding"/>
    <property type="evidence" value="ECO:0007669"/>
    <property type="project" value="UniProtKB-KW"/>
</dbReference>